<dbReference type="Proteomes" id="UP001158576">
    <property type="component" value="Chromosome 2"/>
</dbReference>
<accession>A0ABN7T6Z1</accession>
<dbReference type="SUPFAM" id="SSF50249">
    <property type="entry name" value="Nucleic acid-binding proteins"/>
    <property type="match status" value="1"/>
</dbReference>
<proteinExistence type="inferred from homology"/>
<feature type="domain" description="RNA polymerase Rpb7-like N-terminal" evidence="6">
    <location>
        <begin position="8"/>
        <end position="64"/>
    </location>
</feature>
<evidence type="ECO:0000256" key="1">
    <source>
        <dbReference type="ARBA" id="ARBA00004123"/>
    </source>
</evidence>
<keyword evidence="3" id="KW-0240">DNA-directed RNA polymerase</keyword>
<dbReference type="PANTHER" id="PTHR12709:SF1">
    <property type="entry name" value="DNA-DIRECTED RNA POLYMERASE III SUBUNIT RPC8"/>
    <property type="match status" value="1"/>
</dbReference>
<keyword evidence="4" id="KW-0804">Transcription</keyword>
<sequence>MFELVTFEDYVRIEPFLFNKDLADACRTEINRKLANKVYQRAGLCICMHDILKIGDSAILPGEGLCRTFIKFRFIVFRPFIREVLVGKVRSCSREGLRLTIGFFDDIFVPKEFIPAPNEFIQSEGAKGKWIWTFVDEDDPEESESHEIVERVEVRFRVKEEKFEECLPETGSGNAAVPRIPYKIVATIDEQGLGPLSWWS</sequence>
<evidence type="ECO:0000256" key="5">
    <source>
        <dbReference type="ARBA" id="ARBA00023242"/>
    </source>
</evidence>
<organism evidence="9 10">
    <name type="scientific">Oikopleura dioica</name>
    <name type="common">Tunicate</name>
    <dbReference type="NCBI Taxonomy" id="34765"/>
    <lineage>
        <taxon>Eukaryota</taxon>
        <taxon>Metazoa</taxon>
        <taxon>Chordata</taxon>
        <taxon>Tunicata</taxon>
        <taxon>Appendicularia</taxon>
        <taxon>Copelata</taxon>
        <taxon>Oikopleuridae</taxon>
        <taxon>Oikopleura</taxon>
    </lineage>
</organism>
<dbReference type="CDD" id="cd04330">
    <property type="entry name" value="RNAP_III_Rpc25_N"/>
    <property type="match status" value="1"/>
</dbReference>
<dbReference type="InterPro" id="IPR012340">
    <property type="entry name" value="NA-bd_OB-fold"/>
</dbReference>
<evidence type="ECO:0000313" key="9">
    <source>
        <dbReference type="EMBL" id="CAG5112770.1"/>
    </source>
</evidence>
<dbReference type="Pfam" id="PF03876">
    <property type="entry name" value="SHS2_Rpb7-N"/>
    <property type="match status" value="1"/>
</dbReference>
<dbReference type="InterPro" id="IPR013238">
    <property type="entry name" value="RNA_pol_III_Rbc25"/>
</dbReference>
<gene>
    <name evidence="8" type="ORF">OKIOD_LOCUS15661</name>
    <name evidence="9" type="ORF">OKIOD_LOCUS15713</name>
</gene>
<comment type="similarity">
    <text evidence="2">Belongs to the eukaryotic RPB7/RPC8 RNA polymerase subunit family.</text>
</comment>
<protein>
    <submittedName>
        <fullName evidence="8">Oidioi.mRNA.OKI2018_I69.chr2.g6896.t1.cds</fullName>
    </submittedName>
    <submittedName>
        <fullName evidence="9">Oidioi.mRNA.OKI2018_I69.chr2.g6948.t1.cds</fullName>
    </submittedName>
</protein>
<dbReference type="EMBL" id="OU015567">
    <property type="protein sequence ID" value="CAG5112713.1"/>
    <property type="molecule type" value="Genomic_DNA"/>
</dbReference>
<dbReference type="InterPro" id="IPR005576">
    <property type="entry name" value="Rpb7-like_N"/>
</dbReference>
<reference evidence="9 10" key="1">
    <citation type="submission" date="2021-04" db="EMBL/GenBank/DDBJ databases">
        <authorList>
            <person name="Bliznina A."/>
        </authorList>
    </citation>
    <scope>NUCLEOTIDE SEQUENCE [LARGE SCALE GENOMIC DNA]</scope>
</reference>
<evidence type="ECO:0000313" key="10">
    <source>
        <dbReference type="Proteomes" id="UP001158576"/>
    </source>
</evidence>
<dbReference type="Gene3D" id="3.30.1490.120">
    <property type="entry name" value="RNA polymerase Rpb7-like, N-terminal domain"/>
    <property type="match status" value="1"/>
</dbReference>
<dbReference type="Gene3D" id="2.40.50.140">
    <property type="entry name" value="Nucleic acid-binding proteins"/>
    <property type="match status" value="1"/>
</dbReference>
<name>A0ABN7T6Z1_OIKDI</name>
<dbReference type="EMBL" id="OU015567">
    <property type="protein sequence ID" value="CAG5112770.1"/>
    <property type="molecule type" value="Genomic_DNA"/>
</dbReference>
<dbReference type="Pfam" id="PF08292">
    <property type="entry name" value="RNA_pol_Rbc25"/>
    <property type="match status" value="1"/>
</dbReference>
<dbReference type="PANTHER" id="PTHR12709">
    <property type="entry name" value="DNA-DIRECTED RNA POLYMERASE II, III"/>
    <property type="match status" value="1"/>
</dbReference>
<comment type="subcellular location">
    <subcellularLocation>
        <location evidence="1">Nucleus</location>
    </subcellularLocation>
</comment>
<keyword evidence="5" id="KW-0539">Nucleus</keyword>
<keyword evidence="10" id="KW-1185">Reference proteome</keyword>
<evidence type="ECO:0000259" key="7">
    <source>
        <dbReference type="Pfam" id="PF08292"/>
    </source>
</evidence>
<evidence type="ECO:0000256" key="2">
    <source>
        <dbReference type="ARBA" id="ARBA00009307"/>
    </source>
</evidence>
<evidence type="ECO:0000256" key="4">
    <source>
        <dbReference type="ARBA" id="ARBA00023163"/>
    </source>
</evidence>
<evidence type="ECO:0000256" key="3">
    <source>
        <dbReference type="ARBA" id="ARBA00022478"/>
    </source>
</evidence>
<dbReference type="InterPro" id="IPR036898">
    <property type="entry name" value="RNA_pol_Rpb7-like_N_sf"/>
</dbReference>
<feature type="domain" description="RNA polymerase III subunit Rpc25" evidence="7">
    <location>
        <begin position="83"/>
        <end position="199"/>
    </location>
</feature>
<dbReference type="InterPro" id="IPR045113">
    <property type="entry name" value="Rpb7-like"/>
</dbReference>
<dbReference type="SUPFAM" id="SSF88798">
    <property type="entry name" value="N-terminal, heterodimerisation domain of RBP7 (RpoE)"/>
    <property type="match status" value="1"/>
</dbReference>
<evidence type="ECO:0000259" key="6">
    <source>
        <dbReference type="Pfam" id="PF03876"/>
    </source>
</evidence>
<evidence type="ECO:0000313" key="8">
    <source>
        <dbReference type="EMBL" id="CAG5112713.1"/>
    </source>
</evidence>